<keyword evidence="1" id="KW-0812">Transmembrane</keyword>
<dbReference type="PANTHER" id="PTHR35333">
    <property type="entry name" value="BETA-LACTAMASE"/>
    <property type="match status" value="1"/>
</dbReference>
<sequence>MKTVFWIIGGLFACIGIAIGIVFWIFQKDLNKDNPDYVLQFIKENKDNEQVSLAIHYNQQKWVDINTKKPLPLASTVKIIVAIEYAQQAAEGRINSQQLVSLEDLQTFYIPKTDGGAHEVWLNQLKQDNKIENNFVSLSEVANGMIAYSSNANTEFLMELLGLENINKVLEQLNLVDHEPLYPIVSSLYIPTQLMKEKGLTKKETLTAMKAMDMTEYRERALSIHEAWLKKPLSNEEKKKSLQTLDMDFQKIWSDRLIRATTADYITILEKLNHKNYFNEDVHKYLDPVMEQLMQNPKNQKWLLHGGQKGGSTAFVLTLAAYTKDKEGNQTEIAFFANNLNRIEQTKLSKNMNSFQLKFLTDEKFRLHVQKELSP</sequence>
<dbReference type="Pfam" id="PF13354">
    <property type="entry name" value="Beta-lactamase2"/>
    <property type="match status" value="1"/>
</dbReference>
<organism evidence="3 4">
    <name type="scientific">Lysinibacillus pakistanensis</name>
    <dbReference type="NCBI Taxonomy" id="759811"/>
    <lineage>
        <taxon>Bacteria</taxon>
        <taxon>Bacillati</taxon>
        <taxon>Bacillota</taxon>
        <taxon>Bacilli</taxon>
        <taxon>Bacillales</taxon>
        <taxon>Bacillaceae</taxon>
        <taxon>Lysinibacillus</taxon>
    </lineage>
</organism>
<dbReference type="GO" id="GO:0046677">
    <property type="term" value="P:response to antibiotic"/>
    <property type="evidence" value="ECO:0007669"/>
    <property type="project" value="InterPro"/>
</dbReference>
<evidence type="ECO:0000256" key="1">
    <source>
        <dbReference type="SAM" id="Phobius"/>
    </source>
</evidence>
<dbReference type="RefSeq" id="WP_283869997.1">
    <property type="nucleotide sequence ID" value="NZ_CP126101.1"/>
</dbReference>
<keyword evidence="1" id="KW-0472">Membrane</keyword>
<keyword evidence="1" id="KW-1133">Transmembrane helix</keyword>
<feature type="transmembrane region" description="Helical" evidence="1">
    <location>
        <begin position="6"/>
        <end position="26"/>
    </location>
</feature>
<dbReference type="Gene3D" id="3.40.710.10">
    <property type="entry name" value="DD-peptidase/beta-lactamase superfamily"/>
    <property type="match status" value="1"/>
</dbReference>
<dbReference type="AlphaFoldDB" id="A0AAX3WXC9"/>
<feature type="domain" description="Beta-lactamase class A catalytic" evidence="2">
    <location>
        <begin position="58"/>
        <end position="175"/>
    </location>
</feature>
<accession>A0AAX3WXC9</accession>
<dbReference type="InterPro" id="IPR000871">
    <property type="entry name" value="Beta-lactam_class-A"/>
</dbReference>
<keyword evidence="3" id="KW-0378">Hydrolase</keyword>
<reference evidence="3" key="1">
    <citation type="submission" date="2023-05" db="EMBL/GenBank/DDBJ databases">
        <title>Comparative genomics of Bacillaceae isolates and their secondary metabolite potential.</title>
        <authorList>
            <person name="Song L."/>
            <person name="Nielsen L.J."/>
            <person name="Mohite O."/>
            <person name="Xu X."/>
            <person name="Weber T."/>
            <person name="Kovacs A.T."/>
        </authorList>
    </citation>
    <scope>NUCLEOTIDE SEQUENCE</scope>
    <source>
        <strain evidence="3">LY1</strain>
    </source>
</reference>
<dbReference type="PANTHER" id="PTHR35333:SF3">
    <property type="entry name" value="BETA-LACTAMASE-TYPE TRANSPEPTIDASE FOLD CONTAINING PROTEIN"/>
    <property type="match status" value="1"/>
</dbReference>
<name>A0AAX3WXC9_9BACI</name>
<dbReference type="GO" id="GO:0030655">
    <property type="term" value="P:beta-lactam antibiotic catabolic process"/>
    <property type="evidence" value="ECO:0007669"/>
    <property type="project" value="InterPro"/>
</dbReference>
<dbReference type="Proteomes" id="UP001178322">
    <property type="component" value="Chromosome"/>
</dbReference>
<protein>
    <submittedName>
        <fullName evidence="3">Serine hydrolase</fullName>
    </submittedName>
</protein>
<dbReference type="GO" id="GO:0008800">
    <property type="term" value="F:beta-lactamase activity"/>
    <property type="evidence" value="ECO:0007669"/>
    <property type="project" value="InterPro"/>
</dbReference>
<evidence type="ECO:0000313" key="3">
    <source>
        <dbReference type="EMBL" id="WHY51424.1"/>
    </source>
</evidence>
<dbReference type="EMBL" id="CP126101">
    <property type="protein sequence ID" value="WHY51424.1"/>
    <property type="molecule type" value="Genomic_DNA"/>
</dbReference>
<proteinExistence type="predicted"/>
<dbReference type="InterPro" id="IPR045155">
    <property type="entry name" value="Beta-lactam_cat"/>
</dbReference>
<evidence type="ECO:0000259" key="2">
    <source>
        <dbReference type="Pfam" id="PF13354"/>
    </source>
</evidence>
<evidence type="ECO:0000313" key="4">
    <source>
        <dbReference type="Proteomes" id="UP001178322"/>
    </source>
</evidence>
<gene>
    <name evidence="3" type="ORF">QNH24_24715</name>
</gene>
<dbReference type="InterPro" id="IPR012338">
    <property type="entry name" value="Beta-lactam/transpept-like"/>
</dbReference>
<dbReference type="SUPFAM" id="SSF56601">
    <property type="entry name" value="beta-lactamase/transpeptidase-like"/>
    <property type="match status" value="1"/>
</dbReference>